<keyword evidence="7" id="KW-0472">Membrane</keyword>
<dbReference type="PROSITE" id="PS51420">
    <property type="entry name" value="RHO"/>
    <property type="match status" value="1"/>
</dbReference>
<dbReference type="InterPro" id="IPR005225">
    <property type="entry name" value="Small_GTP-bd"/>
</dbReference>
<dbReference type="AlphaFoldDB" id="A0A163JBF6"/>
<sequence>MGLCGKTKSNTPLRRKLVVVGDGNCGKSSLMNVFTKGIFPQVYEPTVFENYVHEITVDGQEVEFGLWDTAGQEEYDRLRTLSYENTHIVLLCFSVDNRVSLDNILERWLPEISDHCPRAKLMLLALKCDLRDEEPTENGATEPVMYDEGVAMARQVSAVRYLECSAKHNRGVREVFEQAARVAILAQKDVQSAEDHHRQQQSHYPINYLPQPIPHKPVTACSK</sequence>
<dbReference type="OMA" id="THTIMLC"/>
<dbReference type="FunCoup" id="A0A163JBF6">
    <property type="interactions" value="433"/>
</dbReference>
<dbReference type="InParanoid" id="A0A163JBF6"/>
<dbReference type="STRING" id="4829.A0A163JBF6"/>
<dbReference type="GO" id="GO:0003924">
    <property type="term" value="F:GTPase activity"/>
    <property type="evidence" value="ECO:0007669"/>
    <property type="project" value="InterPro"/>
</dbReference>
<keyword evidence="12" id="KW-1185">Reference proteome</keyword>
<dbReference type="PROSITE" id="PS51419">
    <property type="entry name" value="RAB"/>
    <property type="match status" value="1"/>
</dbReference>
<evidence type="ECO:0000256" key="6">
    <source>
        <dbReference type="ARBA" id="ARBA00023134"/>
    </source>
</evidence>
<evidence type="ECO:0000256" key="10">
    <source>
        <dbReference type="SAM" id="MobiDB-lite"/>
    </source>
</evidence>
<dbReference type="GO" id="GO:0005525">
    <property type="term" value="F:GTP binding"/>
    <property type="evidence" value="ECO:0007669"/>
    <property type="project" value="UniProtKB-KW"/>
</dbReference>
<dbReference type="SMART" id="SM00173">
    <property type="entry name" value="RAS"/>
    <property type="match status" value="1"/>
</dbReference>
<keyword evidence="3" id="KW-1003">Cell membrane</keyword>
<dbReference type="Gene3D" id="3.40.50.300">
    <property type="entry name" value="P-loop containing nucleotide triphosphate hydrolases"/>
    <property type="match status" value="1"/>
</dbReference>
<organism evidence="11">
    <name type="scientific">Absidia glauca</name>
    <name type="common">Pin mould</name>
    <dbReference type="NCBI Taxonomy" id="4829"/>
    <lineage>
        <taxon>Eukaryota</taxon>
        <taxon>Fungi</taxon>
        <taxon>Fungi incertae sedis</taxon>
        <taxon>Mucoromycota</taxon>
        <taxon>Mucoromycotina</taxon>
        <taxon>Mucoromycetes</taxon>
        <taxon>Mucorales</taxon>
        <taxon>Cunninghamellaceae</taxon>
        <taxon>Absidia</taxon>
    </lineage>
</organism>
<evidence type="ECO:0000256" key="9">
    <source>
        <dbReference type="ARBA" id="ARBA00023289"/>
    </source>
</evidence>
<evidence type="ECO:0000256" key="3">
    <source>
        <dbReference type="ARBA" id="ARBA00022475"/>
    </source>
</evidence>
<dbReference type="InterPro" id="IPR027417">
    <property type="entry name" value="P-loop_NTPase"/>
</dbReference>
<evidence type="ECO:0000256" key="2">
    <source>
        <dbReference type="ARBA" id="ARBA00010142"/>
    </source>
</evidence>
<dbReference type="GO" id="GO:0005886">
    <property type="term" value="C:plasma membrane"/>
    <property type="evidence" value="ECO:0007669"/>
    <property type="project" value="UniProtKB-SubCell"/>
</dbReference>
<accession>A0A163JBF6</accession>
<name>A0A163JBF6_ABSGL</name>
<dbReference type="EMBL" id="LT552062">
    <property type="protein sequence ID" value="SAL98244.1"/>
    <property type="molecule type" value="Genomic_DNA"/>
</dbReference>
<evidence type="ECO:0000256" key="8">
    <source>
        <dbReference type="ARBA" id="ARBA00023288"/>
    </source>
</evidence>
<evidence type="ECO:0000256" key="1">
    <source>
        <dbReference type="ARBA" id="ARBA00004342"/>
    </source>
</evidence>
<dbReference type="SUPFAM" id="SSF52540">
    <property type="entry name" value="P-loop containing nucleoside triphosphate hydrolases"/>
    <property type="match status" value="1"/>
</dbReference>
<keyword evidence="6" id="KW-0342">GTP-binding</keyword>
<keyword evidence="5" id="KW-0547">Nucleotide-binding</keyword>
<evidence type="ECO:0000313" key="12">
    <source>
        <dbReference type="Proteomes" id="UP000078561"/>
    </source>
</evidence>
<protein>
    <submittedName>
        <fullName evidence="11">Uncharacterized protein</fullName>
    </submittedName>
</protein>
<dbReference type="PROSITE" id="PS51421">
    <property type="entry name" value="RAS"/>
    <property type="match status" value="1"/>
</dbReference>
<dbReference type="FunFam" id="3.40.50.300:FF:000983">
    <property type="entry name" value="Rho family GTPase"/>
    <property type="match status" value="1"/>
</dbReference>
<reference evidence="11" key="1">
    <citation type="submission" date="2016-04" db="EMBL/GenBank/DDBJ databases">
        <authorList>
            <person name="Evans L.H."/>
            <person name="Alamgir A."/>
            <person name="Owens N."/>
            <person name="Weber N.D."/>
            <person name="Virtaneva K."/>
            <person name="Barbian K."/>
            <person name="Babar A."/>
            <person name="Rosenke K."/>
        </authorList>
    </citation>
    <scope>NUCLEOTIDE SEQUENCE [LARGE SCALE GENOMIC DNA]</scope>
    <source>
        <strain evidence="11">CBS 101.48</strain>
    </source>
</reference>
<dbReference type="PRINTS" id="PR00449">
    <property type="entry name" value="RASTRNSFRMNG"/>
</dbReference>
<dbReference type="Proteomes" id="UP000078561">
    <property type="component" value="Unassembled WGS sequence"/>
</dbReference>
<dbReference type="OrthoDB" id="8830751at2759"/>
<dbReference type="InterPro" id="IPR003578">
    <property type="entry name" value="Small_GTPase_Rho"/>
</dbReference>
<evidence type="ECO:0000256" key="5">
    <source>
        <dbReference type="ARBA" id="ARBA00022741"/>
    </source>
</evidence>
<dbReference type="SMART" id="SM00174">
    <property type="entry name" value="RHO"/>
    <property type="match status" value="1"/>
</dbReference>
<dbReference type="SMART" id="SM00175">
    <property type="entry name" value="RAB"/>
    <property type="match status" value="1"/>
</dbReference>
<keyword evidence="4" id="KW-0488">Methylation</keyword>
<keyword evidence="9" id="KW-0636">Prenylation</keyword>
<gene>
    <name evidence="11" type="primary">ABSGL_03773.1 scaffold 4673</name>
</gene>
<evidence type="ECO:0000256" key="7">
    <source>
        <dbReference type="ARBA" id="ARBA00023136"/>
    </source>
</evidence>
<feature type="region of interest" description="Disordered" evidence="10">
    <location>
        <begin position="191"/>
        <end position="211"/>
    </location>
</feature>
<dbReference type="NCBIfam" id="TIGR00231">
    <property type="entry name" value="small_GTP"/>
    <property type="match status" value="1"/>
</dbReference>
<dbReference type="PANTHER" id="PTHR24072">
    <property type="entry name" value="RHO FAMILY GTPASE"/>
    <property type="match status" value="1"/>
</dbReference>
<dbReference type="Pfam" id="PF00071">
    <property type="entry name" value="Ras"/>
    <property type="match status" value="1"/>
</dbReference>
<evidence type="ECO:0000313" key="11">
    <source>
        <dbReference type="EMBL" id="SAL98244.1"/>
    </source>
</evidence>
<comment type="subcellular location">
    <subcellularLocation>
        <location evidence="1">Cell membrane</location>
        <topology evidence="1">Lipid-anchor</topology>
        <orientation evidence="1">Cytoplasmic side</orientation>
    </subcellularLocation>
</comment>
<proteinExistence type="inferred from homology"/>
<keyword evidence="8" id="KW-0449">Lipoprotein</keyword>
<dbReference type="GO" id="GO:0007264">
    <property type="term" value="P:small GTPase-mediated signal transduction"/>
    <property type="evidence" value="ECO:0007669"/>
    <property type="project" value="InterPro"/>
</dbReference>
<comment type="similarity">
    <text evidence="2">Belongs to the small GTPase superfamily. Rho family.</text>
</comment>
<dbReference type="InterPro" id="IPR001806">
    <property type="entry name" value="Small_GTPase"/>
</dbReference>
<evidence type="ECO:0000256" key="4">
    <source>
        <dbReference type="ARBA" id="ARBA00022481"/>
    </source>
</evidence>